<feature type="transmembrane region" description="Helical" evidence="6">
    <location>
        <begin position="7"/>
        <end position="29"/>
    </location>
</feature>
<dbReference type="SUPFAM" id="SSF55874">
    <property type="entry name" value="ATPase domain of HSP90 chaperone/DNA topoisomerase II/histidine kinase"/>
    <property type="match status" value="1"/>
</dbReference>
<gene>
    <name evidence="8" type="ORF">EA71_02785</name>
</gene>
<accession>A0A367CB98</accession>
<evidence type="ECO:0000256" key="2">
    <source>
        <dbReference type="ARBA" id="ARBA00012438"/>
    </source>
</evidence>
<evidence type="ECO:0000256" key="5">
    <source>
        <dbReference type="ARBA" id="ARBA00023012"/>
    </source>
</evidence>
<keyword evidence="5" id="KW-0902">Two-component regulatory system</keyword>
<keyword evidence="3" id="KW-0808">Transferase</keyword>
<dbReference type="InterPro" id="IPR005467">
    <property type="entry name" value="His_kinase_dom"/>
</dbReference>
<dbReference type="InterPro" id="IPR050736">
    <property type="entry name" value="Sensor_HK_Regulatory"/>
</dbReference>
<dbReference type="EC" id="2.7.13.3" evidence="2"/>
<protein>
    <recommendedName>
        <fullName evidence="2">histidine kinase</fullName>
        <ecNumber evidence="2">2.7.13.3</ecNumber>
    </recommendedName>
</protein>
<feature type="domain" description="Histidine kinase" evidence="7">
    <location>
        <begin position="166"/>
        <end position="321"/>
    </location>
</feature>
<keyword evidence="6" id="KW-0472">Membrane</keyword>
<evidence type="ECO:0000313" key="8">
    <source>
        <dbReference type="EMBL" id="RCA09929.1"/>
    </source>
</evidence>
<dbReference type="GO" id="GO:0004673">
    <property type="term" value="F:protein histidine kinase activity"/>
    <property type="evidence" value="ECO:0007669"/>
    <property type="project" value="UniProtKB-EC"/>
</dbReference>
<dbReference type="PANTHER" id="PTHR43711:SF1">
    <property type="entry name" value="HISTIDINE KINASE 1"/>
    <property type="match status" value="1"/>
</dbReference>
<dbReference type="EMBL" id="LEPB01000006">
    <property type="protein sequence ID" value="RCA09929.1"/>
    <property type="molecule type" value="Genomic_DNA"/>
</dbReference>
<dbReference type="Pfam" id="PF02518">
    <property type="entry name" value="HATPase_c"/>
    <property type="match status" value="1"/>
</dbReference>
<evidence type="ECO:0000256" key="3">
    <source>
        <dbReference type="ARBA" id="ARBA00022679"/>
    </source>
</evidence>
<dbReference type="InterPro" id="IPR036890">
    <property type="entry name" value="HATPase_C_sf"/>
</dbReference>
<comment type="caution">
    <text evidence="8">The sequence shown here is derived from an EMBL/GenBank/DDBJ whole genome shotgun (WGS) entry which is preliminary data.</text>
</comment>
<dbReference type="PANTHER" id="PTHR43711">
    <property type="entry name" value="TWO-COMPONENT HISTIDINE KINASE"/>
    <property type="match status" value="1"/>
</dbReference>
<evidence type="ECO:0000256" key="4">
    <source>
        <dbReference type="ARBA" id="ARBA00022777"/>
    </source>
</evidence>
<comment type="catalytic activity">
    <reaction evidence="1">
        <text>ATP + protein L-histidine = ADP + protein N-phospho-L-histidine.</text>
        <dbReference type="EC" id="2.7.13.3"/>
    </reaction>
</comment>
<dbReference type="InterPro" id="IPR003594">
    <property type="entry name" value="HATPase_dom"/>
</dbReference>
<keyword evidence="6" id="KW-0812">Transmembrane</keyword>
<reference evidence="8 9" key="1">
    <citation type="submission" date="2015-06" db="EMBL/GenBank/DDBJ databases">
        <title>The Genome Sequence of Enterococcus durans 4EA1.</title>
        <authorList>
            <consortium name="The Broad Institute Genomics Platform"/>
            <consortium name="The Broad Institute Genome Sequencing Center for Infectious Disease"/>
            <person name="Earl A.M."/>
            <person name="Van Tyne D."/>
            <person name="Lebreton F."/>
            <person name="Saavedra J.T."/>
            <person name="Gilmore M.S."/>
            <person name="Manson Mcguire A."/>
            <person name="Clock S."/>
            <person name="Crupain M."/>
            <person name="Rangan U."/>
            <person name="Young S."/>
            <person name="Abouelleil A."/>
            <person name="Cao P."/>
            <person name="Chapman S.B."/>
            <person name="Griggs A."/>
            <person name="Priest M."/>
            <person name="Shea T."/>
            <person name="Wortman J."/>
            <person name="Nusbaum C."/>
            <person name="Birren B."/>
        </authorList>
    </citation>
    <scope>NUCLEOTIDE SEQUENCE [LARGE SCALE GENOMIC DNA]</scope>
    <source>
        <strain evidence="8 9">4EA1</strain>
    </source>
</reference>
<keyword evidence="6" id="KW-1133">Transmembrane helix</keyword>
<dbReference type="RefSeq" id="WP_010731484.1">
    <property type="nucleotide sequence ID" value="NZ_CABGKH010000025.1"/>
</dbReference>
<evidence type="ECO:0000256" key="6">
    <source>
        <dbReference type="SAM" id="Phobius"/>
    </source>
</evidence>
<name>A0A367CB98_9ENTE</name>
<evidence type="ECO:0000313" key="9">
    <source>
        <dbReference type="Proteomes" id="UP000252797"/>
    </source>
</evidence>
<dbReference type="AlphaFoldDB" id="A0A367CB98"/>
<organism evidence="8 9">
    <name type="scientific">Enterococcus durans</name>
    <dbReference type="NCBI Taxonomy" id="53345"/>
    <lineage>
        <taxon>Bacteria</taxon>
        <taxon>Bacillati</taxon>
        <taxon>Bacillota</taxon>
        <taxon>Bacilli</taxon>
        <taxon>Lactobacillales</taxon>
        <taxon>Enterococcaceae</taxon>
        <taxon>Enterococcus</taxon>
    </lineage>
</organism>
<keyword evidence="4" id="KW-0418">Kinase</keyword>
<dbReference type="PROSITE" id="PS50109">
    <property type="entry name" value="HIS_KIN"/>
    <property type="match status" value="1"/>
</dbReference>
<evidence type="ECO:0000256" key="1">
    <source>
        <dbReference type="ARBA" id="ARBA00000085"/>
    </source>
</evidence>
<sequence length="377" mass="42981">MLLNFKMTLTMLAFSLLVTGVILVSFFFLRNNLEGISIASTLGEDVYFMEEGKTVQAETQMEASKSSNNQFMTISMIDKAYQDELFKYLPAMVLVICSAVMLLTFILWLVLRKIYSNQILAITRDLTFIDQVPKNTVKDEALNAAFNKLKDKFDGHLEDYRRLNSYLTHEQKNAIAILRTNLEIERQHADQGNLMLLDRMTDSIDDILTLSNNSEDLSTEVVDVSLICAEVCDAYKMNYPNLLFAFTEDQPTLIHGRDRWIYRAVSNLVDNAIKYGEGKLVIVTISNQKGSVIIEVKDQGIGIPQEKQASIFSHQYRVHGLKQDGLPKTMDFRDTDETFIQSVASKRNHIPRKSLNYRTPLEVFLSCIDKDILSSLI</sequence>
<proteinExistence type="predicted"/>
<dbReference type="GO" id="GO:0000160">
    <property type="term" value="P:phosphorelay signal transduction system"/>
    <property type="evidence" value="ECO:0007669"/>
    <property type="project" value="UniProtKB-KW"/>
</dbReference>
<evidence type="ECO:0000259" key="7">
    <source>
        <dbReference type="PROSITE" id="PS50109"/>
    </source>
</evidence>
<feature type="transmembrane region" description="Helical" evidence="6">
    <location>
        <begin position="88"/>
        <end position="111"/>
    </location>
</feature>
<dbReference type="Proteomes" id="UP000252797">
    <property type="component" value="Unassembled WGS sequence"/>
</dbReference>
<dbReference type="SMART" id="SM00387">
    <property type="entry name" value="HATPase_c"/>
    <property type="match status" value="1"/>
</dbReference>
<dbReference type="Gene3D" id="3.30.565.10">
    <property type="entry name" value="Histidine kinase-like ATPase, C-terminal domain"/>
    <property type="match status" value="1"/>
</dbReference>